<keyword evidence="2" id="KW-1185">Reference proteome</keyword>
<proteinExistence type="predicted"/>
<dbReference type="KEGG" id="rhoz:GXP67_29770"/>
<dbReference type="Gene3D" id="3.90.550.10">
    <property type="entry name" value="Spore Coat Polysaccharide Biosynthesis Protein SpsA, Chain A"/>
    <property type="match status" value="1"/>
</dbReference>
<sequence>MLNTPVLFLVFNRPDTTQRVFETIRHAKPKQLFIAADGPRTHKPEDAEKCSKVREIVSRIDWDCEVKTLFREKNLGCKYAVSSAIDWFFENVEEGIILEDDTLPDHSFFTFCETLLAYYRTEKKVMHIGGVNFQKKQPKNNTSYYFSKYNHSWGWATWRRAWQENDMMMKDFTISQQLINHRFNSAQERKYWNNIFTKTHSGEISTWDYVWTYTLWKLNGLSIIPNKNLVVNIGFGENATHTTNQIVNSTMQLDSMSEMIIHPNEIRINTQADRFTFQTLFYSSTSLINHIRNFCYKHLPDIQVNKLRTFRRRFFPFNN</sequence>
<evidence type="ECO:0000313" key="2">
    <source>
        <dbReference type="Proteomes" id="UP000480178"/>
    </source>
</evidence>
<dbReference type="InterPro" id="IPR029044">
    <property type="entry name" value="Nucleotide-diphossugar_trans"/>
</dbReference>
<dbReference type="RefSeq" id="WP_162446519.1">
    <property type="nucleotide sequence ID" value="NZ_CP048222.1"/>
</dbReference>
<organism evidence="1 2">
    <name type="scientific">Rhodocytophaga rosea</name>
    <dbReference type="NCBI Taxonomy" id="2704465"/>
    <lineage>
        <taxon>Bacteria</taxon>
        <taxon>Pseudomonadati</taxon>
        <taxon>Bacteroidota</taxon>
        <taxon>Cytophagia</taxon>
        <taxon>Cytophagales</taxon>
        <taxon>Rhodocytophagaceae</taxon>
        <taxon>Rhodocytophaga</taxon>
    </lineage>
</organism>
<reference evidence="1 2" key="1">
    <citation type="submission" date="2020-01" db="EMBL/GenBank/DDBJ databases">
        <authorList>
            <person name="Kim M.K."/>
        </authorList>
    </citation>
    <scope>NUCLEOTIDE SEQUENCE [LARGE SCALE GENOMIC DNA]</scope>
    <source>
        <strain evidence="1 2">172606-1</strain>
    </source>
</reference>
<name>A0A6C0GSW6_9BACT</name>
<accession>A0A6C0GSW6</accession>
<evidence type="ECO:0000313" key="1">
    <source>
        <dbReference type="EMBL" id="QHT70542.1"/>
    </source>
</evidence>
<dbReference type="EMBL" id="CP048222">
    <property type="protein sequence ID" value="QHT70542.1"/>
    <property type="molecule type" value="Genomic_DNA"/>
</dbReference>
<dbReference type="Proteomes" id="UP000480178">
    <property type="component" value="Chromosome"/>
</dbReference>
<gene>
    <name evidence="1" type="ORF">GXP67_29770</name>
</gene>
<protein>
    <recommendedName>
        <fullName evidence="3">Nucleotide-diphospho-sugar transferase</fullName>
    </recommendedName>
</protein>
<dbReference type="SUPFAM" id="SSF53448">
    <property type="entry name" value="Nucleotide-diphospho-sugar transferases"/>
    <property type="match status" value="1"/>
</dbReference>
<evidence type="ECO:0008006" key="3">
    <source>
        <dbReference type="Google" id="ProtNLM"/>
    </source>
</evidence>
<dbReference type="AlphaFoldDB" id="A0A6C0GSW6"/>